<protein>
    <submittedName>
        <fullName evidence="1">Uncharacterized protein</fullName>
    </submittedName>
</protein>
<sequence>MLLKRCFRPLKSPDRCLSNIFVLDQINHHSWSSRGRFSNQSSKRPMIGLTISTLMGICVPEIRLHSLMVNKFRFDMGFYVFSVLKELGNEIMIKECWKHSQISNGGFAFSLCSLQDYCYEAVKLFP</sequence>
<gene>
    <name evidence="1" type="ORF">AVEN_98514_1</name>
</gene>
<proteinExistence type="predicted"/>
<name>A0A4Y2ESY4_ARAVE</name>
<evidence type="ECO:0000313" key="2">
    <source>
        <dbReference type="Proteomes" id="UP000499080"/>
    </source>
</evidence>
<comment type="caution">
    <text evidence="1">The sequence shown here is derived from an EMBL/GenBank/DDBJ whole genome shotgun (WGS) entry which is preliminary data.</text>
</comment>
<accession>A0A4Y2ESY4</accession>
<reference evidence="1 2" key="1">
    <citation type="journal article" date="2019" name="Sci. Rep.">
        <title>Orb-weaving spider Araneus ventricosus genome elucidates the spidroin gene catalogue.</title>
        <authorList>
            <person name="Kono N."/>
            <person name="Nakamura H."/>
            <person name="Ohtoshi R."/>
            <person name="Moran D.A.P."/>
            <person name="Shinohara A."/>
            <person name="Yoshida Y."/>
            <person name="Fujiwara M."/>
            <person name="Mori M."/>
            <person name="Tomita M."/>
            <person name="Arakawa K."/>
        </authorList>
    </citation>
    <scope>NUCLEOTIDE SEQUENCE [LARGE SCALE GENOMIC DNA]</scope>
</reference>
<evidence type="ECO:0000313" key="1">
    <source>
        <dbReference type="EMBL" id="GBM31419.1"/>
    </source>
</evidence>
<dbReference type="EMBL" id="BGPR01000683">
    <property type="protein sequence ID" value="GBM31419.1"/>
    <property type="molecule type" value="Genomic_DNA"/>
</dbReference>
<organism evidence="1 2">
    <name type="scientific">Araneus ventricosus</name>
    <name type="common">Orbweaver spider</name>
    <name type="synonym">Epeira ventricosa</name>
    <dbReference type="NCBI Taxonomy" id="182803"/>
    <lineage>
        <taxon>Eukaryota</taxon>
        <taxon>Metazoa</taxon>
        <taxon>Ecdysozoa</taxon>
        <taxon>Arthropoda</taxon>
        <taxon>Chelicerata</taxon>
        <taxon>Arachnida</taxon>
        <taxon>Araneae</taxon>
        <taxon>Araneomorphae</taxon>
        <taxon>Entelegynae</taxon>
        <taxon>Araneoidea</taxon>
        <taxon>Araneidae</taxon>
        <taxon>Araneus</taxon>
    </lineage>
</organism>
<dbReference type="Proteomes" id="UP000499080">
    <property type="component" value="Unassembled WGS sequence"/>
</dbReference>
<keyword evidence="2" id="KW-1185">Reference proteome</keyword>
<dbReference type="AlphaFoldDB" id="A0A4Y2ESY4"/>